<proteinExistence type="predicted"/>
<dbReference type="RefSeq" id="XP_009530233.1">
    <property type="nucleotide sequence ID" value="XM_009531938.1"/>
</dbReference>
<sequence length="246" mass="27930">MRDAFFCNDETYEAQPKAEQLNLSERWRHKPHPPPFRRQYTRLTSSFLFAMQGYGYSQYQAHSPYHQRSGELPKLYYKSLDQRRLQWPGVHELQQHVNPNSLQAQHQARRRSRGTSTTSPSAPRQILRAEKKRVFKLNDGINHHKTLQDEAGRSSSPSCDLESECGARLKAGGSPRTKMVVAKAIFSEKIMADASMYTDDTAADSSSTVGGSSSDDDERSNQQELTARGRSESQGQLSDQDTDFDR</sequence>
<feature type="compositionally biased region" description="Low complexity" evidence="1">
    <location>
        <begin position="114"/>
        <end position="124"/>
    </location>
</feature>
<reference evidence="2 3" key="1">
    <citation type="journal article" date="2006" name="Science">
        <title>Phytophthora genome sequences uncover evolutionary origins and mechanisms of pathogenesis.</title>
        <authorList>
            <person name="Tyler B.M."/>
            <person name="Tripathy S."/>
            <person name="Zhang X."/>
            <person name="Dehal P."/>
            <person name="Jiang R.H."/>
            <person name="Aerts A."/>
            <person name="Arredondo F.D."/>
            <person name="Baxter L."/>
            <person name="Bensasson D."/>
            <person name="Beynon J.L."/>
            <person name="Chapman J."/>
            <person name="Damasceno C.M."/>
            <person name="Dorrance A.E."/>
            <person name="Dou D."/>
            <person name="Dickerman A.W."/>
            <person name="Dubchak I.L."/>
            <person name="Garbelotto M."/>
            <person name="Gijzen M."/>
            <person name="Gordon S.G."/>
            <person name="Govers F."/>
            <person name="Grunwald N.J."/>
            <person name="Huang W."/>
            <person name="Ivors K.L."/>
            <person name="Jones R.W."/>
            <person name="Kamoun S."/>
            <person name="Krampis K."/>
            <person name="Lamour K.H."/>
            <person name="Lee M.K."/>
            <person name="McDonald W.H."/>
            <person name="Medina M."/>
            <person name="Meijer H.J."/>
            <person name="Nordberg E.K."/>
            <person name="Maclean D.J."/>
            <person name="Ospina-Giraldo M.D."/>
            <person name="Morris P.F."/>
            <person name="Phuntumart V."/>
            <person name="Putnam N.H."/>
            <person name="Rash S."/>
            <person name="Rose J.K."/>
            <person name="Sakihama Y."/>
            <person name="Salamov A.A."/>
            <person name="Savidor A."/>
            <person name="Scheuring C.F."/>
            <person name="Smith B.M."/>
            <person name="Sobral B.W."/>
            <person name="Terry A."/>
            <person name="Torto-Alalibo T.A."/>
            <person name="Win J."/>
            <person name="Xu Z."/>
            <person name="Zhang H."/>
            <person name="Grigoriev I.V."/>
            <person name="Rokhsar D.S."/>
            <person name="Boore J.L."/>
        </authorList>
    </citation>
    <scope>NUCLEOTIDE SEQUENCE [LARGE SCALE GENOMIC DNA]</scope>
    <source>
        <strain evidence="2 3">P6497</strain>
    </source>
</reference>
<dbReference type="AlphaFoldDB" id="G4ZST3"/>
<keyword evidence="3" id="KW-1185">Reference proteome</keyword>
<dbReference type="InParanoid" id="G4ZST3"/>
<organism evidence="2 3">
    <name type="scientific">Phytophthora sojae (strain P6497)</name>
    <name type="common">Soybean stem and root rot agent</name>
    <name type="synonym">Phytophthora megasperma f. sp. glycines</name>
    <dbReference type="NCBI Taxonomy" id="1094619"/>
    <lineage>
        <taxon>Eukaryota</taxon>
        <taxon>Sar</taxon>
        <taxon>Stramenopiles</taxon>
        <taxon>Oomycota</taxon>
        <taxon>Peronosporomycetes</taxon>
        <taxon>Peronosporales</taxon>
        <taxon>Peronosporaceae</taxon>
        <taxon>Phytophthora</taxon>
    </lineage>
</organism>
<name>G4ZST3_PHYSP</name>
<gene>
    <name evidence="2" type="ORF">PHYSODRAFT_334662</name>
</gene>
<feature type="compositionally biased region" description="Polar residues" evidence="1">
    <location>
        <begin position="96"/>
        <end position="106"/>
    </location>
</feature>
<evidence type="ECO:0000313" key="3">
    <source>
        <dbReference type="Proteomes" id="UP000002640"/>
    </source>
</evidence>
<evidence type="ECO:0000256" key="1">
    <source>
        <dbReference type="SAM" id="MobiDB-lite"/>
    </source>
</evidence>
<dbReference type="Proteomes" id="UP000002640">
    <property type="component" value="Unassembled WGS sequence"/>
</dbReference>
<feature type="compositionally biased region" description="Low complexity" evidence="1">
    <location>
        <begin position="203"/>
        <end position="213"/>
    </location>
</feature>
<feature type="region of interest" description="Disordered" evidence="1">
    <location>
        <begin position="198"/>
        <end position="246"/>
    </location>
</feature>
<dbReference type="KEGG" id="psoj:PHYSODRAFT_334662"/>
<protein>
    <submittedName>
        <fullName evidence="2">Uncharacterized protein</fullName>
    </submittedName>
</protein>
<accession>G4ZST3</accession>
<dbReference type="GeneID" id="20646858"/>
<feature type="region of interest" description="Disordered" evidence="1">
    <location>
        <begin position="96"/>
        <end position="127"/>
    </location>
</feature>
<evidence type="ECO:0000313" key="2">
    <source>
        <dbReference type="EMBL" id="EGZ12804.1"/>
    </source>
</evidence>
<dbReference type="EMBL" id="JH159156">
    <property type="protein sequence ID" value="EGZ12804.1"/>
    <property type="molecule type" value="Genomic_DNA"/>
</dbReference>